<feature type="binding site" evidence="5">
    <location>
        <position position="118"/>
    </location>
    <ligand>
        <name>Zn(2+)</name>
        <dbReference type="ChEBI" id="CHEBI:29105"/>
    </ligand>
</feature>
<feature type="domain" description="Mannose-6-phosphate isomerase cupin" evidence="8">
    <location>
        <begin position="259"/>
        <end position="333"/>
    </location>
</feature>
<dbReference type="InterPro" id="IPR046457">
    <property type="entry name" value="PMI_typeI_cat"/>
</dbReference>
<dbReference type="CDD" id="cd07010">
    <property type="entry name" value="cupin_PMI_type_I_N_bac"/>
    <property type="match status" value="1"/>
</dbReference>
<proteinExistence type="predicted"/>
<name>A0A1H6IV92_9FLAO</name>
<evidence type="ECO:0000259" key="8">
    <source>
        <dbReference type="Pfam" id="PF21621"/>
    </source>
</evidence>
<gene>
    <name evidence="9" type="ORF">SAMN02927937_00025</name>
</gene>
<evidence type="ECO:0000256" key="1">
    <source>
        <dbReference type="ARBA" id="ARBA00022723"/>
    </source>
</evidence>
<dbReference type="InterPro" id="IPR049071">
    <property type="entry name" value="MPI_cupin_dom"/>
</dbReference>
<evidence type="ECO:0000256" key="5">
    <source>
        <dbReference type="PIRSR" id="PIRSR036894-1"/>
    </source>
</evidence>
<dbReference type="AlphaFoldDB" id="A0A1H6IV92"/>
<dbReference type="Pfam" id="PF20511">
    <property type="entry name" value="PMI_typeI_cat"/>
    <property type="match status" value="1"/>
</dbReference>
<dbReference type="PIRSF" id="PIRSF036894">
    <property type="entry name" value="PMI_Firm_short"/>
    <property type="match status" value="1"/>
</dbReference>
<dbReference type="Pfam" id="PF21621">
    <property type="entry name" value="MPI_cupin_dom"/>
    <property type="match status" value="1"/>
</dbReference>
<feature type="domain" description="Phosphomannose isomerase type I catalytic" evidence="7">
    <location>
        <begin position="24"/>
        <end position="130"/>
    </location>
</feature>
<feature type="binding site" evidence="5">
    <location>
        <position position="193"/>
    </location>
    <ligand>
        <name>Zn(2+)</name>
        <dbReference type="ChEBI" id="CHEBI:29105"/>
    </ligand>
</feature>
<dbReference type="Proteomes" id="UP000199634">
    <property type="component" value="Unassembled WGS sequence"/>
</dbReference>
<evidence type="ECO:0000313" key="9">
    <source>
        <dbReference type="EMBL" id="SEH53527.1"/>
    </source>
</evidence>
<dbReference type="PANTHER" id="PTHR42742">
    <property type="entry name" value="TRANSCRIPTIONAL REPRESSOR MPRA"/>
    <property type="match status" value="1"/>
</dbReference>
<evidence type="ECO:0000256" key="3">
    <source>
        <dbReference type="ARBA" id="ARBA00029741"/>
    </source>
</evidence>
<evidence type="ECO:0000256" key="2">
    <source>
        <dbReference type="ARBA" id="ARBA00022833"/>
    </source>
</evidence>
<dbReference type="GO" id="GO:0004476">
    <property type="term" value="F:mannose-6-phosphate isomerase activity"/>
    <property type="evidence" value="ECO:0007669"/>
    <property type="project" value="InterPro"/>
</dbReference>
<dbReference type="GO" id="GO:0008270">
    <property type="term" value="F:zinc ion binding"/>
    <property type="evidence" value="ECO:0007669"/>
    <property type="project" value="InterPro"/>
</dbReference>
<dbReference type="Gene3D" id="2.60.120.10">
    <property type="entry name" value="Jelly Rolls"/>
    <property type="match status" value="2"/>
</dbReference>
<keyword evidence="1 5" id="KW-0479">Metal-binding</keyword>
<accession>A0A1H6IV92</accession>
<comment type="cofactor">
    <cofactor evidence="5">
        <name>Zn(2+)</name>
        <dbReference type="ChEBI" id="CHEBI:29105"/>
    </cofactor>
    <text evidence="5">Binds 1 zinc ion per subunit.</text>
</comment>
<reference evidence="9 10" key="1">
    <citation type="submission" date="2016-10" db="EMBL/GenBank/DDBJ databases">
        <authorList>
            <person name="de Groot N.N."/>
        </authorList>
    </citation>
    <scope>NUCLEOTIDE SEQUENCE [LARGE SCALE GENOMIC DNA]</scope>
    <source>
        <strain evidence="9 10">CGMCC 1.10825</strain>
    </source>
</reference>
<dbReference type="GO" id="GO:0005975">
    <property type="term" value="P:carbohydrate metabolic process"/>
    <property type="evidence" value="ECO:0007669"/>
    <property type="project" value="InterPro"/>
</dbReference>
<dbReference type="SUPFAM" id="SSF51182">
    <property type="entry name" value="RmlC-like cupins"/>
    <property type="match status" value="1"/>
</dbReference>
<protein>
    <recommendedName>
        <fullName evidence="3">Phosphohexomutase</fullName>
    </recommendedName>
    <alternativeName>
        <fullName evidence="4">Phosphomannose isomerase</fullName>
    </alternativeName>
</protein>
<dbReference type="RefSeq" id="WP_245725251.1">
    <property type="nucleotide sequence ID" value="NZ_FNXE01000001.1"/>
</dbReference>
<dbReference type="InterPro" id="IPR051804">
    <property type="entry name" value="Carb_Metab_Reg_Kinase/Isom"/>
</dbReference>
<dbReference type="InterPro" id="IPR014628">
    <property type="entry name" value="Man6P_isomerase_Firm_short"/>
</dbReference>
<evidence type="ECO:0000256" key="6">
    <source>
        <dbReference type="PIRSR" id="PIRSR036894-2"/>
    </source>
</evidence>
<evidence type="ECO:0000313" key="10">
    <source>
        <dbReference type="Proteomes" id="UP000199634"/>
    </source>
</evidence>
<feature type="active site" evidence="6">
    <location>
        <position position="213"/>
    </location>
</feature>
<sequence length="337" mass="38508">MNSTKQHINNPLNTTGFKSYPLHFQPIFKERIWGGNKLQSIGKKLPGNNIGESWEISMIDTDVNIITDGVYQGKSLAELIDLYPNEILGTKVYQKYGKQFPLLFKFLDAKTDLSIQLHPNDELAKKRHNSFGKTEMWYIMQADENARIILGFKNDSSSEEYLEHLENKSLPSVLQEYYVKKGDVFFIETGTIHAIGGGVLLAEIQQTSDITYRVYDWDRVDEQGKARELHVDLALEAIHYGKRNPKIEYVKQEDQSVELVDCPFFTTKIISLTTVYKVQKSNDCFLVYICTEGSAKLSIDQESFDIKQGETILVPAQLSQFELKGEATLLEVFINKI</sequence>
<keyword evidence="9" id="KW-0413">Isomerase</keyword>
<keyword evidence="10" id="KW-1185">Reference proteome</keyword>
<organism evidence="9 10">
    <name type="scientific">Paenimyroides marinum</name>
    <dbReference type="NCBI Taxonomy" id="1159016"/>
    <lineage>
        <taxon>Bacteria</taxon>
        <taxon>Pseudomonadati</taxon>
        <taxon>Bacteroidota</taxon>
        <taxon>Flavobacteriia</taxon>
        <taxon>Flavobacteriales</taxon>
        <taxon>Flavobacteriaceae</taxon>
        <taxon>Paenimyroides</taxon>
    </lineage>
</organism>
<evidence type="ECO:0000259" key="7">
    <source>
        <dbReference type="Pfam" id="PF20511"/>
    </source>
</evidence>
<dbReference type="InterPro" id="IPR014710">
    <property type="entry name" value="RmlC-like_jellyroll"/>
</dbReference>
<evidence type="ECO:0000256" key="4">
    <source>
        <dbReference type="ARBA" id="ARBA00030762"/>
    </source>
</evidence>
<dbReference type="STRING" id="1159016.SAMN02927937_00025"/>
<keyword evidence="2 5" id="KW-0862">Zinc</keyword>
<dbReference type="PANTHER" id="PTHR42742:SF3">
    <property type="entry name" value="FRUCTOKINASE"/>
    <property type="match status" value="1"/>
</dbReference>
<dbReference type="EMBL" id="FNXE01000001">
    <property type="protein sequence ID" value="SEH53527.1"/>
    <property type="molecule type" value="Genomic_DNA"/>
</dbReference>
<dbReference type="InterPro" id="IPR011051">
    <property type="entry name" value="RmlC_Cupin_sf"/>
</dbReference>
<feature type="binding site" evidence="5">
    <location>
        <position position="135"/>
    </location>
    <ligand>
        <name>Zn(2+)</name>
        <dbReference type="ChEBI" id="CHEBI:29105"/>
    </ligand>
</feature>